<feature type="region of interest" description="Disordered" evidence="5">
    <location>
        <begin position="32"/>
        <end position="61"/>
    </location>
</feature>
<comment type="caution">
    <text evidence="7">The sequence shown here is derived from an EMBL/GenBank/DDBJ whole genome shotgun (WGS) entry which is preliminary data.</text>
</comment>
<gene>
    <name evidence="7" type="ORF">C495_00260</name>
</gene>
<keyword evidence="3" id="KW-0479">Metal-binding</keyword>
<dbReference type="SUPFAM" id="SSF52833">
    <property type="entry name" value="Thioredoxin-like"/>
    <property type="match status" value="1"/>
</dbReference>
<dbReference type="Proteomes" id="UP000011661">
    <property type="component" value="Unassembled WGS sequence"/>
</dbReference>
<dbReference type="GO" id="GO:0046872">
    <property type="term" value="F:metal ion binding"/>
    <property type="evidence" value="ECO:0007669"/>
    <property type="project" value="UniProtKB-KW"/>
</dbReference>
<dbReference type="PATRIC" id="fig|1230460.4.peg.55"/>
<reference evidence="7 8" key="1">
    <citation type="journal article" date="2014" name="PLoS Genet.">
        <title>Phylogenetically driven sequencing of extremely halophilic archaea reveals strategies for static and dynamic osmo-response.</title>
        <authorList>
            <person name="Becker E.A."/>
            <person name="Seitzer P.M."/>
            <person name="Tritt A."/>
            <person name="Larsen D."/>
            <person name="Krusor M."/>
            <person name="Yao A.I."/>
            <person name="Wu D."/>
            <person name="Madern D."/>
            <person name="Eisen J.A."/>
            <person name="Darling A.E."/>
            <person name="Facciotti M.T."/>
        </authorList>
    </citation>
    <scope>NUCLEOTIDE SEQUENCE [LARGE SCALE GENOMIC DNA]</scope>
    <source>
        <strain evidence="7 8">JCM 14089</strain>
    </source>
</reference>
<dbReference type="STRING" id="1230460.C495_00260"/>
<keyword evidence="8" id="KW-1185">Reference proteome</keyword>
<keyword evidence="4" id="KW-1015">Disulfide bond</keyword>
<organism evidence="7 8">
    <name type="scientific">Natronorubrum sulfidifaciens JCM 14089</name>
    <dbReference type="NCBI Taxonomy" id="1230460"/>
    <lineage>
        <taxon>Archaea</taxon>
        <taxon>Methanobacteriati</taxon>
        <taxon>Methanobacteriota</taxon>
        <taxon>Stenosarchaea group</taxon>
        <taxon>Halobacteria</taxon>
        <taxon>Halobacteriales</taxon>
        <taxon>Natrialbaceae</taxon>
        <taxon>Natronorubrum</taxon>
    </lineage>
</organism>
<dbReference type="OrthoDB" id="27579at2157"/>
<dbReference type="InterPro" id="IPR013766">
    <property type="entry name" value="Thioredoxin_domain"/>
</dbReference>
<evidence type="ECO:0000256" key="5">
    <source>
        <dbReference type="SAM" id="MobiDB-lite"/>
    </source>
</evidence>
<dbReference type="EMBL" id="AOHX01000001">
    <property type="protein sequence ID" value="ELY49615.1"/>
    <property type="molecule type" value="Genomic_DNA"/>
</dbReference>
<dbReference type="Pfam" id="PF02630">
    <property type="entry name" value="SCO1-SenC"/>
    <property type="match status" value="1"/>
</dbReference>
<evidence type="ECO:0000256" key="1">
    <source>
        <dbReference type="ARBA" id="ARBA00010996"/>
    </source>
</evidence>
<evidence type="ECO:0000256" key="4">
    <source>
        <dbReference type="PIRSR" id="PIRSR603782-2"/>
    </source>
</evidence>
<evidence type="ECO:0000256" key="3">
    <source>
        <dbReference type="PIRSR" id="PIRSR603782-1"/>
    </source>
</evidence>
<feature type="binding site" evidence="3">
    <location>
        <position position="91"/>
    </location>
    <ligand>
        <name>Cu cation</name>
        <dbReference type="ChEBI" id="CHEBI:23378"/>
    </ligand>
</feature>
<evidence type="ECO:0000259" key="6">
    <source>
        <dbReference type="PROSITE" id="PS51352"/>
    </source>
</evidence>
<evidence type="ECO:0000313" key="7">
    <source>
        <dbReference type="EMBL" id="ELY49615.1"/>
    </source>
</evidence>
<accession>L9WJF1</accession>
<dbReference type="InterPro" id="IPR003782">
    <property type="entry name" value="SCO1/SenC"/>
</dbReference>
<protein>
    <submittedName>
        <fullName evidence="7">Electron transport protein SCO1/SenC</fullName>
    </submittedName>
</protein>
<keyword evidence="2 3" id="KW-0186">Copper</keyword>
<dbReference type="PROSITE" id="PS51352">
    <property type="entry name" value="THIOREDOXIN_2"/>
    <property type="match status" value="1"/>
</dbReference>
<dbReference type="AlphaFoldDB" id="L9WJF1"/>
<name>L9WJF1_9EURY</name>
<feature type="binding site" evidence="3">
    <location>
        <position position="96"/>
    </location>
    <ligand>
        <name>Cu cation</name>
        <dbReference type="ChEBI" id="CHEBI:23378"/>
    </ligand>
</feature>
<dbReference type="PROSITE" id="PS51257">
    <property type="entry name" value="PROKAR_LIPOPROTEIN"/>
    <property type="match status" value="1"/>
</dbReference>
<dbReference type="RefSeq" id="WP_008158860.1">
    <property type="nucleotide sequence ID" value="NZ_AOHX01000001.1"/>
</dbReference>
<feature type="domain" description="Thioredoxin" evidence="6">
    <location>
        <begin position="51"/>
        <end position="239"/>
    </location>
</feature>
<dbReference type="Gene3D" id="3.40.30.10">
    <property type="entry name" value="Glutaredoxin"/>
    <property type="match status" value="1"/>
</dbReference>
<comment type="similarity">
    <text evidence="1">Belongs to the SCO1/2 family.</text>
</comment>
<sequence length="244" mass="27120">MERRTYLRSLGVAGVAGVAGCLDTLDGAVSGDDSRTVLSPSDDHPSDPPYPSHGDEFPSFSIPDPIAETTVSLDDFVGERPFVMTYFFTSCPDGACPALLLRLRRVQEDAAEHGYEDDIGLLAFTFDPERDTSPVLREYANEQGIDYEADNWQFLRPDTYEEAESLTVDTFGMALRRIDDDDEHEESDHDDHDHGEYTFAHNNRVTLVNEDGIVERAYPSAVLSEHAVDPETVVEDTRTVVGVE</sequence>
<dbReference type="eggNOG" id="arCOG00313">
    <property type="taxonomic scope" value="Archaea"/>
</dbReference>
<evidence type="ECO:0000313" key="8">
    <source>
        <dbReference type="Proteomes" id="UP000011661"/>
    </source>
</evidence>
<proteinExistence type="inferred from homology"/>
<feature type="disulfide bond" description="Redox-active" evidence="4">
    <location>
        <begin position="91"/>
        <end position="96"/>
    </location>
</feature>
<dbReference type="InterPro" id="IPR036249">
    <property type="entry name" value="Thioredoxin-like_sf"/>
</dbReference>
<dbReference type="CDD" id="cd02968">
    <property type="entry name" value="SCO"/>
    <property type="match status" value="1"/>
</dbReference>
<evidence type="ECO:0000256" key="2">
    <source>
        <dbReference type="ARBA" id="ARBA00023008"/>
    </source>
</evidence>